<evidence type="ECO:0000313" key="8">
    <source>
        <dbReference type="Proteomes" id="UP001236014"/>
    </source>
</evidence>
<dbReference type="PANTHER" id="PTHR42847">
    <property type="entry name" value="ALKANESULFONATE MONOOXYGENASE"/>
    <property type="match status" value="1"/>
</dbReference>
<reference evidence="7 8" key="1">
    <citation type="submission" date="2023-06" db="EMBL/GenBank/DDBJ databases">
        <authorList>
            <person name="Oyuntsetseg B."/>
            <person name="Kim S.B."/>
        </authorList>
    </citation>
    <scope>NUCLEOTIDE SEQUENCE [LARGE SCALE GENOMIC DNA]</scope>
    <source>
        <strain evidence="7 8">2-15</strain>
    </source>
</reference>
<dbReference type="GO" id="GO:0046306">
    <property type="term" value="P:alkanesulfonate catabolic process"/>
    <property type="evidence" value="ECO:0007669"/>
    <property type="project" value="TreeGrafter"/>
</dbReference>
<dbReference type="Gene3D" id="3.20.20.30">
    <property type="entry name" value="Luciferase-like domain"/>
    <property type="match status" value="1"/>
</dbReference>
<accession>A0A9Y2IBZ5</accession>
<evidence type="ECO:0000256" key="1">
    <source>
        <dbReference type="ARBA" id="ARBA00022630"/>
    </source>
</evidence>
<feature type="region of interest" description="Disordered" evidence="5">
    <location>
        <begin position="110"/>
        <end position="180"/>
    </location>
</feature>
<keyword evidence="1" id="KW-0285">Flavoprotein</keyword>
<dbReference type="InterPro" id="IPR011251">
    <property type="entry name" value="Luciferase-like_dom"/>
</dbReference>
<dbReference type="GO" id="GO:0008726">
    <property type="term" value="F:alkanesulfonate monooxygenase activity"/>
    <property type="evidence" value="ECO:0007669"/>
    <property type="project" value="TreeGrafter"/>
</dbReference>
<evidence type="ECO:0000313" key="7">
    <source>
        <dbReference type="EMBL" id="WIX75693.1"/>
    </source>
</evidence>
<dbReference type="InterPro" id="IPR036661">
    <property type="entry name" value="Luciferase-like_sf"/>
</dbReference>
<dbReference type="AlphaFoldDB" id="A0A9Y2IBZ5"/>
<evidence type="ECO:0000256" key="4">
    <source>
        <dbReference type="ARBA" id="ARBA00023033"/>
    </source>
</evidence>
<dbReference type="PANTHER" id="PTHR42847:SF4">
    <property type="entry name" value="ALKANESULFONATE MONOOXYGENASE-RELATED"/>
    <property type="match status" value="1"/>
</dbReference>
<feature type="domain" description="Luciferase-like" evidence="6">
    <location>
        <begin position="9"/>
        <end position="109"/>
    </location>
</feature>
<evidence type="ECO:0000256" key="3">
    <source>
        <dbReference type="ARBA" id="ARBA00023002"/>
    </source>
</evidence>
<protein>
    <submittedName>
        <fullName evidence="7">LLM class flavin-dependent oxidoreductase</fullName>
    </submittedName>
</protein>
<dbReference type="SUPFAM" id="SSF51679">
    <property type="entry name" value="Bacterial luciferase-like"/>
    <property type="match status" value="1"/>
</dbReference>
<dbReference type="KEGG" id="acab:QRX50_29890"/>
<keyword evidence="3" id="KW-0560">Oxidoreductase</keyword>
<dbReference type="InterPro" id="IPR050172">
    <property type="entry name" value="SsuD_RutA_monooxygenase"/>
</dbReference>
<dbReference type="Pfam" id="PF00296">
    <property type="entry name" value="Bac_luciferase"/>
    <property type="match status" value="1"/>
</dbReference>
<gene>
    <name evidence="7" type="ORF">QRX50_29890</name>
</gene>
<evidence type="ECO:0000256" key="5">
    <source>
        <dbReference type="SAM" id="MobiDB-lite"/>
    </source>
</evidence>
<organism evidence="7 8">
    <name type="scientific">Amycolatopsis carbonis</name>
    <dbReference type="NCBI Taxonomy" id="715471"/>
    <lineage>
        <taxon>Bacteria</taxon>
        <taxon>Bacillati</taxon>
        <taxon>Actinomycetota</taxon>
        <taxon>Actinomycetes</taxon>
        <taxon>Pseudonocardiales</taxon>
        <taxon>Pseudonocardiaceae</taxon>
        <taxon>Amycolatopsis</taxon>
    </lineage>
</organism>
<keyword evidence="2" id="KW-0288">FMN</keyword>
<dbReference type="EMBL" id="CP127294">
    <property type="protein sequence ID" value="WIX75693.1"/>
    <property type="molecule type" value="Genomic_DNA"/>
</dbReference>
<proteinExistence type="predicted"/>
<sequence length="180" mass="18983">MPRVTDPASAAHAALKVTRWADESDLDGVLLFTGAGAVLDPWVGATAIAAASQRLVPMVAINPLYTHPFAAARSMLSIAELYQRQVDLNLITGAAVSELPAVCDGLDHREQGPVAPAPASQRLGGADSPHARGRATSARLTRPSFTFWAGPGNQDITRTPARHRASCFTPAQSRKPALRS</sequence>
<keyword evidence="8" id="KW-1185">Reference proteome</keyword>
<evidence type="ECO:0000256" key="2">
    <source>
        <dbReference type="ARBA" id="ARBA00022643"/>
    </source>
</evidence>
<dbReference type="Proteomes" id="UP001236014">
    <property type="component" value="Chromosome"/>
</dbReference>
<keyword evidence="4" id="KW-0503">Monooxygenase</keyword>
<evidence type="ECO:0000259" key="6">
    <source>
        <dbReference type="Pfam" id="PF00296"/>
    </source>
</evidence>
<name>A0A9Y2IBZ5_9PSEU</name>